<accession>A0A0P0YY87</accession>
<dbReference type="Pfam" id="PF02190">
    <property type="entry name" value="LON_substr_bdg"/>
    <property type="match status" value="1"/>
</dbReference>
<dbReference type="PROSITE" id="PS51787">
    <property type="entry name" value="LON_N"/>
    <property type="match status" value="1"/>
</dbReference>
<dbReference type="GO" id="GO:0006508">
    <property type="term" value="P:proteolysis"/>
    <property type="evidence" value="ECO:0007669"/>
    <property type="project" value="UniProtKB-KW"/>
</dbReference>
<dbReference type="InterPro" id="IPR003111">
    <property type="entry name" value="Lon_prtase_N"/>
</dbReference>
<dbReference type="InterPro" id="IPR015947">
    <property type="entry name" value="PUA-like_sf"/>
</dbReference>
<dbReference type="AlphaFoldDB" id="A0A0P0YY87"/>
<proteinExistence type="predicted"/>
<dbReference type="SUPFAM" id="SSF88697">
    <property type="entry name" value="PUA domain-like"/>
    <property type="match status" value="1"/>
</dbReference>
<dbReference type="Gene3D" id="2.30.130.40">
    <property type="entry name" value="LON domain-like"/>
    <property type="match status" value="1"/>
</dbReference>
<name>A0A0P0YY87_9HYPH</name>
<dbReference type="SMART" id="SM00464">
    <property type="entry name" value="LON"/>
    <property type="match status" value="1"/>
</dbReference>
<dbReference type="GO" id="GO:0008233">
    <property type="term" value="F:peptidase activity"/>
    <property type="evidence" value="ECO:0007669"/>
    <property type="project" value="UniProtKB-KW"/>
</dbReference>
<keyword evidence="2" id="KW-0378">Hydrolase</keyword>
<keyword evidence="2" id="KW-0645">Protease</keyword>
<dbReference type="PANTHER" id="PTHR46732:SF8">
    <property type="entry name" value="ATP-DEPENDENT PROTEASE LA (LON) DOMAIN PROTEIN"/>
    <property type="match status" value="1"/>
</dbReference>
<dbReference type="RefSeq" id="WP_024351948.1">
    <property type="nucleotide sequence ID" value="NZ_BBWN01000042.1"/>
</dbReference>
<evidence type="ECO:0000259" key="1">
    <source>
        <dbReference type="PROSITE" id="PS51787"/>
    </source>
</evidence>
<dbReference type="PANTHER" id="PTHR46732">
    <property type="entry name" value="ATP-DEPENDENT PROTEASE LA (LON) DOMAIN PROTEIN"/>
    <property type="match status" value="1"/>
</dbReference>
<reference evidence="2" key="1">
    <citation type="journal article" date="2015" name="Proc. Natl. Acad. Sci. U.S.A.">
        <title>Bacterial clade with the ribosomal RNA operon on a small plasmid rather than the chromosome.</title>
        <authorList>
            <person name="Anda M."/>
            <person name="Ohtsubo Y."/>
            <person name="Okubo T."/>
            <person name="Sugawara M."/>
            <person name="Nagata Y."/>
            <person name="Tsuda M."/>
            <person name="Minamisawa K."/>
            <person name="Mitsui H."/>
        </authorList>
    </citation>
    <scope>NUCLEOTIDE SEQUENCE</scope>
    <source>
        <strain evidence="2">DSM 14790</strain>
    </source>
</reference>
<dbReference type="InterPro" id="IPR046336">
    <property type="entry name" value="Lon_prtase_N_sf"/>
</dbReference>
<evidence type="ECO:0000313" key="2">
    <source>
        <dbReference type="EMBL" id="BAT26502.1"/>
    </source>
</evidence>
<organism evidence="2">
    <name type="scientific">Aurantimonas coralicida</name>
    <dbReference type="NCBI Taxonomy" id="182270"/>
    <lineage>
        <taxon>Bacteria</taxon>
        <taxon>Pseudomonadati</taxon>
        <taxon>Pseudomonadota</taxon>
        <taxon>Alphaproteobacteria</taxon>
        <taxon>Hyphomicrobiales</taxon>
        <taxon>Aurantimonadaceae</taxon>
        <taxon>Aurantimonas</taxon>
    </lineage>
</organism>
<sequence>MVHAGNINYRTASDLPDTVPVFPLSGALLLPGGQLPLNIFEPRYLEMIDDAMAGARIIGMIQPSLDGGARSDGEPELCQVGCFGRITSLTESGDGRYILNLHGVVRFRTLEELATRAPYRSFRVKPFLGDLDFGKGADEVNRDALLKAFRQYLDANQLEADWESVTRASNETLVNALCMMSPYGAAEKQALLEAPDLKTRAETLIAITEISLARDGDGGDGSPPHTLQ</sequence>
<dbReference type="EMBL" id="LC066372">
    <property type="protein sequence ID" value="BAT26502.1"/>
    <property type="molecule type" value="Genomic_DNA"/>
</dbReference>
<feature type="domain" description="Lon N-terminal" evidence="1">
    <location>
        <begin position="19"/>
        <end position="212"/>
    </location>
</feature>
<protein>
    <submittedName>
        <fullName evidence="2">ATP-dependent protease La</fullName>
    </submittedName>
</protein>